<comment type="caution">
    <text evidence="10">The sequence shown here is derived from an EMBL/GenBank/DDBJ whole genome shotgun (WGS) entry which is preliminary data.</text>
</comment>
<feature type="signal peptide" evidence="8">
    <location>
        <begin position="1"/>
        <end position="24"/>
    </location>
</feature>
<evidence type="ECO:0000256" key="7">
    <source>
        <dbReference type="SAM" id="Phobius"/>
    </source>
</evidence>
<feature type="transmembrane region" description="Helical" evidence="7">
    <location>
        <begin position="358"/>
        <end position="379"/>
    </location>
</feature>
<feature type="transmembrane region" description="Helical" evidence="7">
    <location>
        <begin position="399"/>
        <end position="421"/>
    </location>
</feature>
<name>A0A099KRN3_COLPS</name>
<dbReference type="InterPro" id="IPR050790">
    <property type="entry name" value="ExbB/TolQ_transport"/>
</dbReference>
<dbReference type="EMBL" id="JQED01000015">
    <property type="protein sequence ID" value="KGJ93146.1"/>
    <property type="molecule type" value="Genomic_DNA"/>
</dbReference>
<keyword evidence="6" id="KW-0653">Protein transport</keyword>
<sequence length="449" mass="48478" precursor="true">MKKVINFVLLAASLTTGFVATTQANQLDDLLKQVKADRVSEAKLDKKREAEFLSDRADKTALLNKAKKDLADQNVRNKRLTKEYAANEITLAQKEVELDNATGTLGEMFGVSRAAAANAFGQISTSIVSAEFPNRGEALNRIANAKEIPSIADLEELWFALQTEMTESGKISEFSVDVTNLDGTKSTETITRVGTFNLVSGNGYLTYNDEVSQVQPLPKQPAGYITETAANFSGLTSGYAAVYVDPSRGGILSLETRKKDLEEFFHEGKEVGYAITVLLILGCLIALERLIVLGGMSSKIKSQEKNLDKPNENNPLGRLLKVFYDNQSVDAETLELKLDEAILRETPKVDRGINLIKMFAAIAPLMGLLGTVIGMIMTFQTITLFGTGDPKIMAGNISLALVTTALGLICALPLILIHSVVAGKSKSVLQKLDEQSAGLIAAIAEKGSK</sequence>
<accession>A0A099KRN3</accession>
<keyword evidence="8" id="KW-0732">Signal</keyword>
<evidence type="ECO:0000256" key="8">
    <source>
        <dbReference type="SAM" id="SignalP"/>
    </source>
</evidence>
<evidence type="ECO:0000256" key="5">
    <source>
        <dbReference type="ARBA" id="ARBA00023136"/>
    </source>
</evidence>
<comment type="subcellular location">
    <subcellularLocation>
        <location evidence="1">Cell membrane</location>
        <topology evidence="1">Multi-pass membrane protein</topology>
    </subcellularLocation>
    <subcellularLocation>
        <location evidence="6">Membrane</location>
        <topology evidence="6">Multi-pass membrane protein</topology>
    </subcellularLocation>
</comment>
<keyword evidence="4 7" id="KW-1133">Transmembrane helix</keyword>
<dbReference type="RefSeq" id="WP_033093353.1">
    <property type="nucleotide sequence ID" value="NZ_JQED01000015.1"/>
</dbReference>
<dbReference type="InterPro" id="IPR017270">
    <property type="entry name" value="MotA/TolQ/ExbB-rel"/>
</dbReference>
<protein>
    <submittedName>
        <fullName evidence="10">MotA/TolQ/ExbB proton channel</fullName>
    </submittedName>
</protein>
<keyword evidence="6" id="KW-0813">Transport</keyword>
<dbReference type="PANTHER" id="PTHR30625">
    <property type="entry name" value="PROTEIN TOLQ"/>
    <property type="match status" value="1"/>
</dbReference>
<organism evidence="10 11">
    <name type="scientific">Colwellia psychrerythraea</name>
    <name type="common">Vibrio psychroerythus</name>
    <dbReference type="NCBI Taxonomy" id="28229"/>
    <lineage>
        <taxon>Bacteria</taxon>
        <taxon>Pseudomonadati</taxon>
        <taxon>Pseudomonadota</taxon>
        <taxon>Gammaproteobacteria</taxon>
        <taxon>Alteromonadales</taxon>
        <taxon>Colwelliaceae</taxon>
        <taxon>Colwellia</taxon>
    </lineage>
</organism>
<dbReference type="Pfam" id="PF01618">
    <property type="entry name" value="MotA_ExbB"/>
    <property type="match status" value="1"/>
</dbReference>
<evidence type="ECO:0000256" key="1">
    <source>
        <dbReference type="ARBA" id="ARBA00004651"/>
    </source>
</evidence>
<gene>
    <name evidence="10" type="ORF">ND2E_2612</name>
</gene>
<dbReference type="PANTHER" id="PTHR30625:SF11">
    <property type="entry name" value="MOTA_TOLQ_EXBB PROTON CHANNEL DOMAIN-CONTAINING PROTEIN"/>
    <property type="match status" value="1"/>
</dbReference>
<dbReference type="GO" id="GO:0005886">
    <property type="term" value="C:plasma membrane"/>
    <property type="evidence" value="ECO:0007669"/>
    <property type="project" value="UniProtKB-SubCell"/>
</dbReference>
<dbReference type="PATRIC" id="fig|28229.4.peg.1644"/>
<feature type="domain" description="MotA/TolQ/ExbB proton channel" evidence="9">
    <location>
        <begin position="313"/>
        <end position="433"/>
    </location>
</feature>
<evidence type="ECO:0000256" key="3">
    <source>
        <dbReference type="ARBA" id="ARBA00022692"/>
    </source>
</evidence>
<evidence type="ECO:0000256" key="2">
    <source>
        <dbReference type="ARBA" id="ARBA00022475"/>
    </source>
</evidence>
<evidence type="ECO:0000256" key="4">
    <source>
        <dbReference type="ARBA" id="ARBA00022989"/>
    </source>
</evidence>
<evidence type="ECO:0000313" key="10">
    <source>
        <dbReference type="EMBL" id="KGJ93146.1"/>
    </source>
</evidence>
<dbReference type="PIRSF" id="PIRSF037714">
    <property type="entry name" value="TolR"/>
    <property type="match status" value="1"/>
</dbReference>
<keyword evidence="3 7" id="KW-0812">Transmembrane</keyword>
<dbReference type="Proteomes" id="UP000029843">
    <property type="component" value="Unassembled WGS sequence"/>
</dbReference>
<keyword evidence="5 7" id="KW-0472">Membrane</keyword>
<dbReference type="GO" id="GO:0017038">
    <property type="term" value="P:protein import"/>
    <property type="evidence" value="ECO:0007669"/>
    <property type="project" value="TreeGrafter"/>
</dbReference>
<dbReference type="AlphaFoldDB" id="A0A099KRN3"/>
<evidence type="ECO:0000313" key="11">
    <source>
        <dbReference type="Proteomes" id="UP000029843"/>
    </source>
</evidence>
<dbReference type="OrthoDB" id="4045at2"/>
<reference evidence="10 11" key="1">
    <citation type="submission" date="2014-08" db="EMBL/GenBank/DDBJ databases">
        <title>Genomic and Phenotypic Diversity of Colwellia psychrerythraea strains from Disparate Marine Basins.</title>
        <authorList>
            <person name="Techtmann S.M."/>
            <person name="Stelling S.C."/>
            <person name="Utturkar S.M."/>
            <person name="Alshibli N."/>
            <person name="Harris A."/>
            <person name="Brown S.D."/>
            <person name="Hazen T.C."/>
        </authorList>
    </citation>
    <scope>NUCLEOTIDE SEQUENCE [LARGE SCALE GENOMIC DNA]</scope>
    <source>
        <strain evidence="10 11">ND2E</strain>
    </source>
</reference>
<dbReference type="InterPro" id="IPR002898">
    <property type="entry name" value="MotA_ExbB_proton_chnl"/>
</dbReference>
<proteinExistence type="inferred from homology"/>
<keyword evidence="2" id="KW-1003">Cell membrane</keyword>
<evidence type="ECO:0000259" key="9">
    <source>
        <dbReference type="Pfam" id="PF01618"/>
    </source>
</evidence>
<comment type="similarity">
    <text evidence="6">Belongs to the exbB/tolQ family.</text>
</comment>
<feature type="chain" id="PRO_5001957291" evidence="8">
    <location>
        <begin position="25"/>
        <end position="449"/>
    </location>
</feature>
<feature type="transmembrane region" description="Helical" evidence="7">
    <location>
        <begin position="271"/>
        <end position="292"/>
    </location>
</feature>
<evidence type="ECO:0000256" key="6">
    <source>
        <dbReference type="RuleBase" id="RU004057"/>
    </source>
</evidence>